<accession>A0A941ES49</accession>
<dbReference type="Pfam" id="PF09754">
    <property type="entry name" value="PAC2"/>
    <property type="match status" value="1"/>
</dbReference>
<dbReference type="PIRSF" id="PIRSF028754">
    <property type="entry name" value="UCP028754"/>
    <property type="match status" value="1"/>
</dbReference>
<dbReference type="RefSeq" id="WP_212530979.1">
    <property type="nucleotide sequence ID" value="NZ_JAGSOG010000145.1"/>
</dbReference>
<evidence type="ECO:0000313" key="1">
    <source>
        <dbReference type="EMBL" id="MBR7836500.1"/>
    </source>
</evidence>
<dbReference type="InterPro" id="IPR019151">
    <property type="entry name" value="Proteasome_assmbl_chaperone_2"/>
</dbReference>
<gene>
    <name evidence="1" type="ORF">KDL01_24695</name>
</gene>
<dbReference type="Gene3D" id="3.40.50.10900">
    <property type="entry name" value="PAC-like subunit"/>
    <property type="match status" value="1"/>
</dbReference>
<comment type="caution">
    <text evidence="1">The sequence shown here is derived from an EMBL/GenBank/DDBJ whole genome shotgun (WGS) entry which is preliminary data.</text>
</comment>
<sequence length="323" mass="35158">MADPTAARALYTYDSDGLAALAEAREPARASLTGQRRDDLVLLYHFNGFMDAGQAAEQALDYLLGGDEAPLVAVFDADRLVDYRAQRPLMTFNGDHWSSYDTPELSVRLAKDAIGTPFLVFSGPEPDTEWELFSRAVVNMVEELGVTLAVNFHGVPFGVPHTRPVHLIPHGNRSDLLLGYPKWFDQAQVPGSAMALAEYRLAQAGKDVFGLAAQVPHYVSRSAYPAAAVRILEAVTAATGLVLPAQELRDRARRVAVQIDAEVSQGDQELKGVIRNLEEQYDAAEGAAGRPNLLAEQTRLPSADELASQFEAFLAEHDEQSEG</sequence>
<reference evidence="1" key="1">
    <citation type="submission" date="2021-04" db="EMBL/GenBank/DDBJ databases">
        <title>Genome based classification of Actinospica acidithermotolerans sp. nov., an actinobacterium isolated from an Indonesian hot spring.</title>
        <authorList>
            <person name="Kusuma A.B."/>
            <person name="Putra K.E."/>
            <person name="Nafisah S."/>
            <person name="Loh J."/>
            <person name="Nouioui I."/>
            <person name="Goodfellow M."/>
        </authorList>
    </citation>
    <scope>NUCLEOTIDE SEQUENCE</scope>
    <source>
        <strain evidence="1">CSCA 57</strain>
    </source>
</reference>
<proteinExistence type="predicted"/>
<protein>
    <submittedName>
        <fullName evidence="1">PAC2 family protein</fullName>
    </submittedName>
</protein>
<evidence type="ECO:0000313" key="2">
    <source>
        <dbReference type="Proteomes" id="UP000675781"/>
    </source>
</evidence>
<dbReference type="Gene3D" id="1.10.287.100">
    <property type="match status" value="1"/>
</dbReference>
<dbReference type="InterPro" id="IPR038389">
    <property type="entry name" value="PSMG2_sf"/>
</dbReference>
<dbReference type="AlphaFoldDB" id="A0A941ES49"/>
<organism evidence="1 2">
    <name type="scientific">Actinospica durhamensis</name>
    <dbReference type="NCBI Taxonomy" id="1508375"/>
    <lineage>
        <taxon>Bacteria</taxon>
        <taxon>Bacillati</taxon>
        <taxon>Actinomycetota</taxon>
        <taxon>Actinomycetes</taxon>
        <taxon>Catenulisporales</taxon>
        <taxon>Actinospicaceae</taxon>
        <taxon>Actinospica</taxon>
    </lineage>
</organism>
<dbReference type="EMBL" id="JAGSOG010000145">
    <property type="protein sequence ID" value="MBR7836500.1"/>
    <property type="molecule type" value="Genomic_DNA"/>
</dbReference>
<dbReference type="Proteomes" id="UP000675781">
    <property type="component" value="Unassembled WGS sequence"/>
</dbReference>
<name>A0A941ES49_9ACTN</name>
<keyword evidence="2" id="KW-1185">Reference proteome</keyword>
<dbReference type="InterPro" id="IPR008492">
    <property type="entry name" value="Rv2714-like"/>
</dbReference>
<dbReference type="SUPFAM" id="SSF159659">
    <property type="entry name" value="Cgl1923-like"/>
    <property type="match status" value="1"/>
</dbReference>